<keyword evidence="4 5" id="KW-0472">Membrane</keyword>
<comment type="caution">
    <text evidence="6">The sequence shown here is derived from an EMBL/GenBank/DDBJ whole genome shotgun (WGS) entry which is preliminary data.</text>
</comment>
<proteinExistence type="predicted"/>
<keyword evidence="7" id="KW-1185">Reference proteome</keyword>
<evidence type="ECO:0000256" key="3">
    <source>
        <dbReference type="ARBA" id="ARBA00022989"/>
    </source>
</evidence>
<protein>
    <submittedName>
        <fullName evidence="6">Uncharacterized protein</fullName>
    </submittedName>
</protein>
<feature type="transmembrane region" description="Helical" evidence="5">
    <location>
        <begin position="51"/>
        <end position="73"/>
    </location>
</feature>
<feature type="transmembrane region" description="Helical" evidence="5">
    <location>
        <begin position="160"/>
        <end position="180"/>
    </location>
</feature>
<evidence type="ECO:0000256" key="1">
    <source>
        <dbReference type="ARBA" id="ARBA00004141"/>
    </source>
</evidence>
<dbReference type="EMBL" id="SWKU01000025">
    <property type="protein sequence ID" value="KAF2996893.1"/>
    <property type="molecule type" value="Genomic_DNA"/>
</dbReference>
<reference evidence="6" key="1">
    <citation type="submission" date="2019-04" db="EMBL/GenBank/DDBJ databases">
        <title>Sequencing of skin fungus with MAO and IRED activity.</title>
        <authorList>
            <person name="Marsaioli A.J."/>
            <person name="Bonatto J.M.C."/>
            <person name="Reis Junior O."/>
        </authorList>
    </citation>
    <scope>NUCLEOTIDE SEQUENCE</scope>
    <source>
        <strain evidence="6">30M1</strain>
    </source>
</reference>
<comment type="subcellular location">
    <subcellularLocation>
        <location evidence="1">Membrane</location>
        <topology evidence="1">Multi-pass membrane protein</topology>
    </subcellularLocation>
</comment>
<accession>A0A9P4W3L2</accession>
<dbReference type="Proteomes" id="UP000801428">
    <property type="component" value="Unassembled WGS sequence"/>
</dbReference>
<keyword evidence="3 5" id="KW-1133">Transmembrane helix</keyword>
<organism evidence="6 7">
    <name type="scientific">Curvularia kusanoi</name>
    <name type="common">Cochliobolus kusanoi</name>
    <dbReference type="NCBI Taxonomy" id="90978"/>
    <lineage>
        <taxon>Eukaryota</taxon>
        <taxon>Fungi</taxon>
        <taxon>Dikarya</taxon>
        <taxon>Ascomycota</taxon>
        <taxon>Pezizomycotina</taxon>
        <taxon>Dothideomycetes</taxon>
        <taxon>Pleosporomycetidae</taxon>
        <taxon>Pleosporales</taxon>
        <taxon>Pleosporineae</taxon>
        <taxon>Pleosporaceae</taxon>
        <taxon>Curvularia</taxon>
    </lineage>
</organism>
<keyword evidence="2 5" id="KW-0812">Transmembrane</keyword>
<dbReference type="GO" id="GO:0016020">
    <property type="term" value="C:membrane"/>
    <property type="evidence" value="ECO:0007669"/>
    <property type="project" value="UniProtKB-SubCell"/>
</dbReference>
<dbReference type="AlphaFoldDB" id="A0A9P4W3L2"/>
<dbReference type="InterPro" id="IPR007568">
    <property type="entry name" value="RTA1"/>
</dbReference>
<dbReference type="OrthoDB" id="3358017at2759"/>
<gene>
    <name evidence="6" type="ORF">E8E13_005391</name>
</gene>
<name>A0A9P4W3L2_CURKU</name>
<evidence type="ECO:0000313" key="7">
    <source>
        <dbReference type="Proteomes" id="UP000801428"/>
    </source>
</evidence>
<evidence type="ECO:0000256" key="4">
    <source>
        <dbReference type="ARBA" id="ARBA00023136"/>
    </source>
</evidence>
<evidence type="ECO:0000256" key="5">
    <source>
        <dbReference type="SAM" id="Phobius"/>
    </source>
</evidence>
<evidence type="ECO:0000313" key="6">
    <source>
        <dbReference type="EMBL" id="KAF2996893.1"/>
    </source>
</evidence>
<evidence type="ECO:0000256" key="2">
    <source>
        <dbReference type="ARBA" id="ARBA00022692"/>
    </source>
</evidence>
<feature type="transmembrane region" description="Helical" evidence="5">
    <location>
        <begin position="128"/>
        <end position="148"/>
    </location>
</feature>
<dbReference type="PANTHER" id="PTHR31465">
    <property type="entry name" value="PROTEIN RTA1-RELATED"/>
    <property type="match status" value="1"/>
</dbReference>
<dbReference type="PANTHER" id="PTHR31465:SF1">
    <property type="entry name" value="PROTEIN RTA1-RELATED"/>
    <property type="match status" value="1"/>
</dbReference>
<sequence length="229" mass="26031">MVDGERYSLVRQKWLTKIFVAGDVLSFMMQGSGGGIMAMGTLKSMELGEKVIIGGLFVQLIFFTLFVCVAGDFHRRLTKGISIKRRYTLSAIFRKNYHDRIDSSHSPTTTDLPREINDELPWKRHLHVLYIASALVLIRSIFRVIEYIQGNAGYLLSHEAFLYIFDATLMFLVMALFNWVHPSEVTDLTQKRRSANESMELQQTLDGYLGCSRSNVSPSKPESRVDVIG</sequence>
<feature type="transmembrane region" description="Helical" evidence="5">
    <location>
        <begin position="18"/>
        <end position="39"/>
    </location>
</feature>
<dbReference type="Pfam" id="PF04479">
    <property type="entry name" value="RTA1"/>
    <property type="match status" value="1"/>
</dbReference>